<evidence type="ECO:0000313" key="2">
    <source>
        <dbReference type="Proteomes" id="UP001140949"/>
    </source>
</evidence>
<gene>
    <name evidence="1" type="ORF">M6B38_410750</name>
</gene>
<reference evidence="1" key="2">
    <citation type="submission" date="2023-04" db="EMBL/GenBank/DDBJ databases">
        <authorList>
            <person name="Bruccoleri R.E."/>
            <person name="Oakeley E.J."/>
            <person name="Faust A.-M."/>
            <person name="Dessus-Babus S."/>
            <person name="Altorfer M."/>
            <person name="Burckhardt D."/>
            <person name="Oertli M."/>
            <person name="Naumann U."/>
            <person name="Petersen F."/>
            <person name="Wong J."/>
        </authorList>
    </citation>
    <scope>NUCLEOTIDE SEQUENCE</scope>
    <source>
        <strain evidence="1">GSM-AAB239-AS_SAM_17_03QT</strain>
        <tissue evidence="1">Leaf</tissue>
    </source>
</reference>
<proteinExistence type="predicted"/>
<name>A0AAX6FMN9_IRIPA</name>
<dbReference type="Proteomes" id="UP001140949">
    <property type="component" value="Unassembled WGS sequence"/>
</dbReference>
<dbReference type="AlphaFoldDB" id="A0AAX6FMN9"/>
<keyword evidence="2" id="KW-1185">Reference proteome</keyword>
<reference evidence="1" key="1">
    <citation type="journal article" date="2023" name="GigaByte">
        <title>Genome assembly of the bearded iris, Iris pallida Lam.</title>
        <authorList>
            <person name="Bruccoleri R.E."/>
            <person name="Oakeley E.J."/>
            <person name="Faust A.M.E."/>
            <person name="Altorfer M."/>
            <person name="Dessus-Babus S."/>
            <person name="Burckhardt D."/>
            <person name="Oertli M."/>
            <person name="Naumann U."/>
            <person name="Petersen F."/>
            <person name="Wong J."/>
        </authorList>
    </citation>
    <scope>NUCLEOTIDE SEQUENCE</scope>
    <source>
        <strain evidence="1">GSM-AAB239-AS_SAM_17_03QT</strain>
    </source>
</reference>
<dbReference type="EMBL" id="JANAVB010027799">
    <property type="protein sequence ID" value="KAJ6817543.1"/>
    <property type="molecule type" value="Genomic_DNA"/>
</dbReference>
<protein>
    <submittedName>
        <fullName evidence="1">Uncharacterized protein</fullName>
    </submittedName>
</protein>
<comment type="caution">
    <text evidence="1">The sequence shown here is derived from an EMBL/GenBank/DDBJ whole genome shotgun (WGS) entry which is preliminary data.</text>
</comment>
<accession>A0AAX6FMN9</accession>
<evidence type="ECO:0000313" key="1">
    <source>
        <dbReference type="EMBL" id="KAJ6817543.1"/>
    </source>
</evidence>
<sequence length="68" mass="7719">MTRLQKSADEIAVPYIAHISQYTQSTPVTWMGGTLSHLPWSVESLQKWSRRESLRRTAEASKSRTPSS</sequence>
<organism evidence="1 2">
    <name type="scientific">Iris pallida</name>
    <name type="common">Sweet iris</name>
    <dbReference type="NCBI Taxonomy" id="29817"/>
    <lineage>
        <taxon>Eukaryota</taxon>
        <taxon>Viridiplantae</taxon>
        <taxon>Streptophyta</taxon>
        <taxon>Embryophyta</taxon>
        <taxon>Tracheophyta</taxon>
        <taxon>Spermatophyta</taxon>
        <taxon>Magnoliopsida</taxon>
        <taxon>Liliopsida</taxon>
        <taxon>Asparagales</taxon>
        <taxon>Iridaceae</taxon>
        <taxon>Iridoideae</taxon>
        <taxon>Irideae</taxon>
        <taxon>Iris</taxon>
    </lineage>
</organism>